<organism evidence="1 2">
    <name type="scientific">Brassica campestris</name>
    <name type="common">Field mustard</name>
    <dbReference type="NCBI Taxonomy" id="3711"/>
    <lineage>
        <taxon>Eukaryota</taxon>
        <taxon>Viridiplantae</taxon>
        <taxon>Streptophyta</taxon>
        <taxon>Embryophyta</taxon>
        <taxon>Tracheophyta</taxon>
        <taxon>Spermatophyta</taxon>
        <taxon>Magnoliopsida</taxon>
        <taxon>eudicotyledons</taxon>
        <taxon>Gunneridae</taxon>
        <taxon>Pentapetalae</taxon>
        <taxon>rosids</taxon>
        <taxon>malvids</taxon>
        <taxon>Brassicales</taxon>
        <taxon>Brassicaceae</taxon>
        <taxon>Brassiceae</taxon>
        <taxon>Brassica</taxon>
    </lineage>
</organism>
<accession>A0A8D9CNG2</accession>
<dbReference type="EMBL" id="LS974625">
    <property type="protein sequence ID" value="CAG7861802.1"/>
    <property type="molecule type" value="Genomic_DNA"/>
</dbReference>
<dbReference type="Proteomes" id="UP000694005">
    <property type="component" value="Chromosome A09"/>
</dbReference>
<reference evidence="1 2" key="1">
    <citation type="submission" date="2021-07" db="EMBL/GenBank/DDBJ databases">
        <authorList>
            <consortium name="Genoscope - CEA"/>
            <person name="William W."/>
        </authorList>
    </citation>
    <scope>NUCLEOTIDE SEQUENCE [LARGE SCALE GENOMIC DNA]</scope>
</reference>
<proteinExistence type="predicted"/>
<sequence length="62" mass="7155">MSVHIAIYINMGQLTIYMVIDIKYMFSDSKARTCVNWGIFARTFPSPPTRCFKELAGKQCLF</sequence>
<dbReference type="Gramene" id="A09p22690.2_BraZ1">
    <property type="protein sequence ID" value="A09p22690.2_BraZ1.CDS"/>
    <property type="gene ID" value="A09g22690.2_BraZ1"/>
</dbReference>
<dbReference type="AlphaFoldDB" id="A0A8D9CNG2"/>
<evidence type="ECO:0000313" key="1">
    <source>
        <dbReference type="EMBL" id="CAG7861802.1"/>
    </source>
</evidence>
<gene>
    <name evidence="1" type="ORF">BRAPAZ1V2_A09P22690.2</name>
</gene>
<evidence type="ECO:0000313" key="2">
    <source>
        <dbReference type="Proteomes" id="UP000694005"/>
    </source>
</evidence>
<protein>
    <submittedName>
        <fullName evidence="1">Uncharacterized protein</fullName>
    </submittedName>
</protein>
<name>A0A8D9CNG2_BRACM</name>